<sequence length="54" mass="6056">MKTWVKVYFSALGPPDPLFLNAVGYMLGEECCVMAFGIQGVVARVQLRRLQQHS</sequence>
<evidence type="ECO:0000313" key="2">
    <source>
        <dbReference type="Proteomes" id="UP000000268"/>
    </source>
</evidence>
<accession>B0C9D5</accession>
<dbReference type="HOGENOM" id="CLU_3039290_0_0_3"/>
<evidence type="ECO:0000313" key="1">
    <source>
        <dbReference type="EMBL" id="ABW27816.1"/>
    </source>
</evidence>
<dbReference type="Proteomes" id="UP000000268">
    <property type="component" value="Chromosome"/>
</dbReference>
<name>B0C9D5_ACAM1</name>
<dbReference type="AlphaFoldDB" id="B0C9D5"/>
<organism evidence="1 2">
    <name type="scientific">Acaryochloris marina (strain MBIC 11017)</name>
    <dbReference type="NCBI Taxonomy" id="329726"/>
    <lineage>
        <taxon>Bacteria</taxon>
        <taxon>Bacillati</taxon>
        <taxon>Cyanobacteriota</taxon>
        <taxon>Cyanophyceae</taxon>
        <taxon>Acaryochloridales</taxon>
        <taxon>Acaryochloridaceae</taxon>
        <taxon>Acaryochloris</taxon>
    </lineage>
</organism>
<protein>
    <submittedName>
        <fullName evidence="1">Uncharacterized protein</fullName>
    </submittedName>
</protein>
<gene>
    <name evidence="1" type="ordered locus">AM1_2815</name>
</gene>
<keyword evidence="2" id="KW-1185">Reference proteome</keyword>
<reference evidence="1 2" key="1">
    <citation type="journal article" date="2008" name="Proc. Natl. Acad. Sci. U.S.A.">
        <title>Niche adaptation and genome expansion in the chlorophyll d-producing cyanobacterium Acaryochloris marina.</title>
        <authorList>
            <person name="Swingley W.D."/>
            <person name="Chen M."/>
            <person name="Cheung P.C."/>
            <person name="Conrad A.L."/>
            <person name="Dejesa L.C."/>
            <person name="Hao J."/>
            <person name="Honchak B.M."/>
            <person name="Karbach L.E."/>
            <person name="Kurdoglu A."/>
            <person name="Lahiri S."/>
            <person name="Mastrian S.D."/>
            <person name="Miyashita H."/>
            <person name="Page L."/>
            <person name="Ramakrishna P."/>
            <person name="Satoh S."/>
            <person name="Sattley W.M."/>
            <person name="Shimada Y."/>
            <person name="Taylor H.L."/>
            <person name="Tomo T."/>
            <person name="Tsuchiya T."/>
            <person name="Wang Z.T."/>
            <person name="Raymond J."/>
            <person name="Mimuro M."/>
            <person name="Blankenship R.E."/>
            <person name="Touchman J.W."/>
        </authorList>
    </citation>
    <scope>NUCLEOTIDE SEQUENCE [LARGE SCALE GENOMIC DNA]</scope>
    <source>
        <strain evidence="2">MBIC 11017</strain>
    </source>
</reference>
<dbReference type="KEGG" id="amr:AM1_2815"/>
<proteinExistence type="predicted"/>
<dbReference type="EMBL" id="CP000828">
    <property type="protein sequence ID" value="ABW27816.1"/>
    <property type="molecule type" value="Genomic_DNA"/>
</dbReference>